<dbReference type="RefSeq" id="YP_009170375.1">
    <property type="nucleotide sequence ID" value="NC_028029.1"/>
</dbReference>
<organism evidence="4">
    <name type="scientific">Babesia orientalis</name>
    <dbReference type="NCBI Taxonomy" id="273649"/>
    <lineage>
        <taxon>Eukaryota</taxon>
        <taxon>Sar</taxon>
        <taxon>Alveolata</taxon>
        <taxon>Apicomplexa</taxon>
        <taxon>Aconoidasida</taxon>
        <taxon>Piroplasmida</taxon>
        <taxon>Babesiidae</taxon>
        <taxon>Babesia</taxon>
    </lineage>
</organism>
<evidence type="ECO:0000256" key="1">
    <source>
        <dbReference type="ARBA" id="ARBA00010761"/>
    </source>
</evidence>
<proteinExistence type="inferred from homology"/>
<accession>A0A0M4MPV2</accession>
<dbReference type="InterPro" id="IPR036419">
    <property type="entry name" value="Ribosomal_S3_C_sf"/>
</dbReference>
<keyword evidence="2 4" id="KW-0689">Ribosomal protein</keyword>
<dbReference type="AlphaFoldDB" id="A0A0M4MPV2"/>
<reference evidence="4" key="1">
    <citation type="journal article" date="2015" name="Parasit. Vectors">
        <title>Characterization and annotation of Babesia orientalis apicoplast genome.</title>
        <authorList>
            <person name="Huang Y."/>
            <person name="He L."/>
            <person name="Hu J."/>
            <person name="He P."/>
            <person name="He J."/>
            <person name="Yu L."/>
            <person name="Malobi N."/>
            <person name="Zhou Y."/>
            <person name="Shen B."/>
            <person name="Zhao J."/>
        </authorList>
    </citation>
    <scope>NUCLEOTIDE SEQUENCE</scope>
    <source>
        <strain evidence="4">Wuhan</strain>
    </source>
</reference>
<comment type="similarity">
    <text evidence="1">Belongs to the universal ribosomal protein uS3 family.</text>
</comment>
<dbReference type="Gene3D" id="3.30.1140.32">
    <property type="entry name" value="Ribosomal protein S3, C-terminal domain"/>
    <property type="match status" value="1"/>
</dbReference>
<evidence type="ECO:0000256" key="2">
    <source>
        <dbReference type="ARBA" id="ARBA00022980"/>
    </source>
</evidence>
<gene>
    <name evidence="4" type="primary">rps3</name>
</gene>
<keyword evidence="3" id="KW-0687">Ribonucleoprotein</keyword>
<name>A0A0M4MPV2_9APIC</name>
<sequence>MTKAISPIIFRNNLFLSSINKVHIKLNKSLTYLNYFKFFQLLLNAIYMYKKNLQKLHITDKFLYFTCNYTDFTNICLNVCFYDLFSSKKNLIKSYGLIHNFTAYLNYFISYNLYDHYKNLFIWVIVSYVKHKNTNKFYIMKNIKEYILKNSNYYSKIISFCSRLLITNLKKPVNLTGIKVKYSGCTQKGGNKKKIFTYIKGAVPVCSIDRNIDYISSALNTHKGTIGIKCWVVFE</sequence>
<evidence type="ECO:0000313" key="4">
    <source>
        <dbReference type="EMBL" id="ALE29375.1"/>
    </source>
</evidence>
<dbReference type="GeneID" id="26044079"/>
<evidence type="ECO:0000256" key="3">
    <source>
        <dbReference type="ARBA" id="ARBA00023274"/>
    </source>
</evidence>
<dbReference type="GO" id="GO:1990904">
    <property type="term" value="C:ribonucleoprotein complex"/>
    <property type="evidence" value="ECO:0007669"/>
    <property type="project" value="UniProtKB-KW"/>
</dbReference>
<protein>
    <submittedName>
        <fullName evidence="4">Ribosomal protein S3</fullName>
    </submittedName>
</protein>
<dbReference type="GO" id="GO:0005840">
    <property type="term" value="C:ribosome"/>
    <property type="evidence" value="ECO:0007669"/>
    <property type="project" value="UniProtKB-KW"/>
</dbReference>
<dbReference type="EMBL" id="KT428643">
    <property type="protein sequence ID" value="ALE29375.1"/>
    <property type="molecule type" value="Genomic_DNA"/>
</dbReference>
<dbReference type="SUPFAM" id="SSF54821">
    <property type="entry name" value="Ribosomal protein S3 C-terminal domain"/>
    <property type="match status" value="1"/>
</dbReference>